<keyword evidence="2" id="KW-1133">Transmembrane helix</keyword>
<evidence type="ECO:0000256" key="2">
    <source>
        <dbReference type="SAM" id="Phobius"/>
    </source>
</evidence>
<comment type="caution">
    <text evidence="3">The sequence shown here is derived from an EMBL/GenBank/DDBJ whole genome shotgun (WGS) entry which is preliminary data.</text>
</comment>
<dbReference type="AlphaFoldDB" id="A0AAD7E840"/>
<sequence length="232" mass="24772">MTTGDLNLVQGLAAAYARNVTSVDMHAYIGHYLAVQFNAVVDLATVGGTNIYGSSWVGPPSTTYLGQDQTSALSALIAALVVSHDSVPSSSAPSTTFRATHPGKTKAVPIAVGVVGGVVFLFAMLGIWILKRRSAARRSDPTELLTSSDSDQMVHAFTAQRRSSARFLTDKLMLQRPAPSLSNQQAPQHRSDGYSVGISPVTTHPQNHEFGAEDSPPDYEGMSELHVQTHVR</sequence>
<dbReference type="EMBL" id="JARIHO010000116">
    <property type="protein sequence ID" value="KAJ7302405.1"/>
    <property type="molecule type" value="Genomic_DNA"/>
</dbReference>
<keyword evidence="2" id="KW-0812">Transmembrane</keyword>
<reference evidence="3" key="1">
    <citation type="submission" date="2023-03" db="EMBL/GenBank/DDBJ databases">
        <title>Massive genome expansion in bonnet fungi (Mycena s.s.) driven by repeated elements and novel gene families across ecological guilds.</title>
        <authorList>
            <consortium name="Lawrence Berkeley National Laboratory"/>
            <person name="Harder C.B."/>
            <person name="Miyauchi S."/>
            <person name="Viragh M."/>
            <person name="Kuo A."/>
            <person name="Thoen E."/>
            <person name="Andreopoulos B."/>
            <person name="Lu D."/>
            <person name="Skrede I."/>
            <person name="Drula E."/>
            <person name="Henrissat B."/>
            <person name="Morin E."/>
            <person name="Kohler A."/>
            <person name="Barry K."/>
            <person name="LaButti K."/>
            <person name="Morin E."/>
            <person name="Salamov A."/>
            <person name="Lipzen A."/>
            <person name="Mereny Z."/>
            <person name="Hegedus B."/>
            <person name="Baldrian P."/>
            <person name="Stursova M."/>
            <person name="Weitz H."/>
            <person name="Taylor A."/>
            <person name="Grigoriev I.V."/>
            <person name="Nagy L.G."/>
            <person name="Martin F."/>
            <person name="Kauserud H."/>
        </authorList>
    </citation>
    <scope>NUCLEOTIDE SEQUENCE</scope>
    <source>
        <strain evidence="3">CBHHK002</strain>
    </source>
</reference>
<gene>
    <name evidence="3" type="ORF">DFH08DRAFT_945631</name>
</gene>
<protein>
    <submittedName>
        <fullName evidence="3">Uncharacterized protein</fullName>
    </submittedName>
</protein>
<dbReference type="Proteomes" id="UP001218218">
    <property type="component" value="Unassembled WGS sequence"/>
</dbReference>
<name>A0AAD7E840_9AGAR</name>
<evidence type="ECO:0000313" key="3">
    <source>
        <dbReference type="EMBL" id="KAJ7302405.1"/>
    </source>
</evidence>
<feature type="region of interest" description="Disordered" evidence="1">
    <location>
        <begin position="178"/>
        <end position="232"/>
    </location>
</feature>
<organism evidence="3 4">
    <name type="scientific">Mycena albidolilacea</name>
    <dbReference type="NCBI Taxonomy" id="1033008"/>
    <lineage>
        <taxon>Eukaryota</taxon>
        <taxon>Fungi</taxon>
        <taxon>Dikarya</taxon>
        <taxon>Basidiomycota</taxon>
        <taxon>Agaricomycotina</taxon>
        <taxon>Agaricomycetes</taxon>
        <taxon>Agaricomycetidae</taxon>
        <taxon>Agaricales</taxon>
        <taxon>Marasmiineae</taxon>
        <taxon>Mycenaceae</taxon>
        <taxon>Mycena</taxon>
    </lineage>
</organism>
<accession>A0AAD7E840</accession>
<evidence type="ECO:0000256" key="1">
    <source>
        <dbReference type="SAM" id="MobiDB-lite"/>
    </source>
</evidence>
<evidence type="ECO:0000313" key="4">
    <source>
        <dbReference type="Proteomes" id="UP001218218"/>
    </source>
</evidence>
<proteinExistence type="predicted"/>
<keyword evidence="2" id="KW-0472">Membrane</keyword>
<keyword evidence="4" id="KW-1185">Reference proteome</keyword>
<feature type="transmembrane region" description="Helical" evidence="2">
    <location>
        <begin position="107"/>
        <end position="130"/>
    </location>
</feature>